<evidence type="ECO:0000256" key="3">
    <source>
        <dbReference type="ARBA" id="ARBA00022528"/>
    </source>
</evidence>
<dbReference type="PRINTS" id="PR00081">
    <property type="entry name" value="GDHRDH"/>
</dbReference>
<dbReference type="Gene3D" id="1.25.40.10">
    <property type="entry name" value="Tetratricopeptide repeat domain"/>
    <property type="match status" value="2"/>
</dbReference>
<dbReference type="Gene3D" id="3.40.50.720">
    <property type="entry name" value="NAD(P)-binding Rossmann-like Domain"/>
    <property type="match status" value="1"/>
</dbReference>
<name>A0ABQ8E828_BRANA</name>
<dbReference type="InterPro" id="IPR036291">
    <property type="entry name" value="NAD(P)-bd_dom_sf"/>
</dbReference>
<dbReference type="PANTHER" id="PTHR24320:SF278">
    <property type="entry name" value="3-OXOACYL-[ACYL-CARRIER-PROTEIN] REDUCTASE"/>
    <property type="match status" value="1"/>
</dbReference>
<reference evidence="7 8" key="1">
    <citation type="submission" date="2021-05" db="EMBL/GenBank/DDBJ databases">
        <title>Genome Assembly of Synthetic Allotetraploid Brassica napus Reveals Homoeologous Exchanges between Subgenomes.</title>
        <authorList>
            <person name="Davis J.T."/>
        </authorList>
    </citation>
    <scope>NUCLEOTIDE SEQUENCE [LARGE SCALE GENOMIC DNA]</scope>
    <source>
        <strain evidence="8">cv. Da-Ae</strain>
        <tissue evidence="7">Seedling</tissue>
    </source>
</reference>
<comment type="subcellular location">
    <subcellularLocation>
        <location evidence="1">Plastid</location>
        <location evidence="1">Chloroplast</location>
    </subcellularLocation>
</comment>
<evidence type="ECO:0000256" key="4">
    <source>
        <dbReference type="ARBA" id="ARBA00022640"/>
    </source>
</evidence>
<proteinExistence type="inferred from homology"/>
<keyword evidence="8" id="KW-1185">Reference proteome</keyword>
<feature type="repeat" description="TPR" evidence="6">
    <location>
        <begin position="181"/>
        <end position="214"/>
    </location>
</feature>
<gene>
    <name evidence="7" type="ORF">HID58_005246</name>
</gene>
<dbReference type="Proteomes" id="UP000824890">
    <property type="component" value="Unassembled WGS sequence"/>
</dbReference>
<keyword evidence="4" id="KW-0934">Plastid</keyword>
<evidence type="ECO:0000313" key="8">
    <source>
        <dbReference type="Proteomes" id="UP000824890"/>
    </source>
</evidence>
<evidence type="ECO:0000256" key="1">
    <source>
        <dbReference type="ARBA" id="ARBA00004229"/>
    </source>
</evidence>
<sequence length="948" mass="105592">MVSSISLLPSTTLLTNWAIQLSSQSGLSPRHSTWQCVCFRDQKRKPKLYIIPARHFLSTSSSDTASMKLKIHATSGVSQVQRSTSSNGMKEFEMELQELFNEVKAMVKIGKERDAMDLLRANYVTVKEEIDDGLKGIQQAALLDIIALGYMAVGDLKPVPALLDMISKIVDKLNDSEPLLDSVLMHVGSMYSALGMFENALLAHQRAVSILENTYGDDNTLLVSPLLGLAKSYGSYGKANKAIGVYERTVTILERSRGSESEDLVVPLFSLGKLLLKEGKADEAEAPFTRILNIYKKTYGEKDGRVGMAMCSLANAKCTKGDADGAVDLYKSALRIIKESNYMDIDNTVLENMRIDLAELLHFVGRGNEGRELLEECLLINEKYKGKNNPSMATHLMNLAASYTRSKNYVEAERLLRTCLDIMEKSAGSEDQSITFPMLNLAVTLSQLNRYDEAEQVALKVLRIREEAFGKESLPVGEALDCLVLIQVRLGRDDGEVLSLLKRVLMIQEKEFGSSAEELIITLQRIVHFLEKMEMKDEKFKSLVSSGMSSETRRMKTKIKKKEGLGWMEWIRGWACVFHEFLFQRFMSSHLPNPLSLPPLSHLTCIVTGSTSGIGRETARQLAEAGAHVVMAVRNTKAAHDLIQQWQRDWSAKGLPLNIEAMELDLLSLDSVVNFSNAWNARLAPLHVLINNAGIFAMGEEQKFSKDGYEQHMQVNHLAPALLSLLLLPSLNRGSPSRIINVNSVTKIYKPCRIFRQQACTETNGYTFHLPSISSGQVMFSNVLFKRLPLESRISVVCLSPGIVLTNVARDLPRSVQVQYALIPYFIFSPQEGCRSSLFSATDAQIPDHCEKLKTGDKPICTFISQDCKHTKPSEEAQNVETANRVWEKTVELIGLPLDALERLLQGQELAEAGAHVVMAVRNMKAANELIQQWRTKWSASGTGHPLI</sequence>
<evidence type="ECO:0000256" key="6">
    <source>
        <dbReference type="PROSITE-ProRule" id="PRU00339"/>
    </source>
</evidence>
<keyword evidence="5" id="KW-0560">Oxidoreductase</keyword>
<keyword evidence="3" id="KW-0150">Chloroplast</keyword>
<dbReference type="Pfam" id="PF00106">
    <property type="entry name" value="adh_short"/>
    <property type="match status" value="1"/>
</dbReference>
<evidence type="ECO:0000256" key="2">
    <source>
        <dbReference type="ARBA" id="ARBA00006484"/>
    </source>
</evidence>
<dbReference type="SUPFAM" id="SSF48452">
    <property type="entry name" value="TPR-like"/>
    <property type="match status" value="2"/>
</dbReference>
<protein>
    <submittedName>
        <fullName evidence="7">Uncharacterized protein</fullName>
    </submittedName>
</protein>
<dbReference type="Pfam" id="PF13424">
    <property type="entry name" value="TPR_12"/>
    <property type="match status" value="3"/>
</dbReference>
<accession>A0ABQ8E828</accession>
<evidence type="ECO:0000313" key="7">
    <source>
        <dbReference type="EMBL" id="KAH0937785.1"/>
    </source>
</evidence>
<comment type="similarity">
    <text evidence="2">Belongs to the short-chain dehydrogenases/reductases (SDR) family.</text>
</comment>
<dbReference type="EMBL" id="JAGKQM010000002">
    <property type="protein sequence ID" value="KAH0937785.1"/>
    <property type="molecule type" value="Genomic_DNA"/>
</dbReference>
<dbReference type="InterPro" id="IPR002347">
    <property type="entry name" value="SDR_fam"/>
</dbReference>
<dbReference type="PANTHER" id="PTHR24320">
    <property type="entry name" value="RETINOL DEHYDROGENASE"/>
    <property type="match status" value="1"/>
</dbReference>
<dbReference type="InterPro" id="IPR019734">
    <property type="entry name" value="TPR_rpt"/>
</dbReference>
<keyword evidence="6" id="KW-0802">TPR repeat</keyword>
<dbReference type="InterPro" id="IPR011990">
    <property type="entry name" value="TPR-like_helical_dom_sf"/>
</dbReference>
<dbReference type="SUPFAM" id="SSF51735">
    <property type="entry name" value="NAD(P)-binding Rossmann-fold domains"/>
    <property type="match status" value="1"/>
</dbReference>
<evidence type="ECO:0000256" key="5">
    <source>
        <dbReference type="ARBA" id="ARBA00023002"/>
    </source>
</evidence>
<dbReference type="SMART" id="SM00028">
    <property type="entry name" value="TPR"/>
    <property type="match status" value="6"/>
</dbReference>
<organism evidence="7 8">
    <name type="scientific">Brassica napus</name>
    <name type="common">Rape</name>
    <dbReference type="NCBI Taxonomy" id="3708"/>
    <lineage>
        <taxon>Eukaryota</taxon>
        <taxon>Viridiplantae</taxon>
        <taxon>Streptophyta</taxon>
        <taxon>Embryophyta</taxon>
        <taxon>Tracheophyta</taxon>
        <taxon>Spermatophyta</taxon>
        <taxon>Magnoliopsida</taxon>
        <taxon>eudicotyledons</taxon>
        <taxon>Gunneridae</taxon>
        <taxon>Pentapetalae</taxon>
        <taxon>rosids</taxon>
        <taxon>malvids</taxon>
        <taxon>Brassicales</taxon>
        <taxon>Brassicaceae</taxon>
        <taxon>Brassiceae</taxon>
        <taxon>Brassica</taxon>
    </lineage>
</organism>
<dbReference type="PROSITE" id="PS50005">
    <property type="entry name" value="TPR"/>
    <property type="match status" value="1"/>
</dbReference>
<dbReference type="Pfam" id="PF13374">
    <property type="entry name" value="TPR_10"/>
    <property type="match status" value="1"/>
</dbReference>
<comment type="caution">
    <text evidence="7">The sequence shown here is derived from an EMBL/GenBank/DDBJ whole genome shotgun (WGS) entry which is preliminary data.</text>
</comment>